<keyword evidence="9" id="KW-1185">Reference proteome</keyword>
<feature type="transmembrane region" description="Helical" evidence="6">
    <location>
        <begin position="446"/>
        <end position="465"/>
    </location>
</feature>
<dbReference type="AlphaFoldDB" id="A0A397GE07"/>
<feature type="region of interest" description="Disordered" evidence="5">
    <location>
        <begin position="311"/>
        <end position="339"/>
    </location>
</feature>
<organism evidence="8 9">
    <name type="scientific">Aspergillus thermomutatus</name>
    <name type="common">Neosartorya pseudofischeri</name>
    <dbReference type="NCBI Taxonomy" id="41047"/>
    <lineage>
        <taxon>Eukaryota</taxon>
        <taxon>Fungi</taxon>
        <taxon>Dikarya</taxon>
        <taxon>Ascomycota</taxon>
        <taxon>Pezizomycotina</taxon>
        <taxon>Eurotiomycetes</taxon>
        <taxon>Eurotiomycetidae</taxon>
        <taxon>Eurotiales</taxon>
        <taxon>Aspergillaceae</taxon>
        <taxon>Aspergillus</taxon>
        <taxon>Aspergillus subgen. Fumigati</taxon>
    </lineage>
</organism>
<feature type="transmembrane region" description="Helical" evidence="6">
    <location>
        <begin position="101"/>
        <end position="121"/>
    </location>
</feature>
<evidence type="ECO:0000256" key="5">
    <source>
        <dbReference type="SAM" id="MobiDB-lite"/>
    </source>
</evidence>
<dbReference type="PROSITE" id="PS00217">
    <property type="entry name" value="SUGAR_TRANSPORT_2"/>
    <property type="match status" value="1"/>
</dbReference>
<reference evidence="8" key="1">
    <citation type="submission" date="2018-08" db="EMBL/GenBank/DDBJ databases">
        <title>Draft genome sequence of azole-resistant Aspergillus thermomutatus (Neosartorya pseudofischeri) strain HMR AF 39, isolated from a human nasal aspirate.</title>
        <authorList>
            <person name="Parent-Michaud M."/>
            <person name="Dufresne P.J."/>
            <person name="Fournier E."/>
            <person name="Martineau C."/>
            <person name="Moreira S."/>
            <person name="Perkins V."/>
            <person name="De Repentigny L."/>
            <person name="Dufresne S.F."/>
        </authorList>
    </citation>
    <scope>NUCLEOTIDE SEQUENCE [LARGE SCALE GENOMIC DNA]</scope>
    <source>
        <strain evidence="8">HMR AF 39</strain>
    </source>
</reference>
<feature type="domain" description="Major facilitator superfamily (MFS) profile" evidence="7">
    <location>
        <begin position="54"/>
        <end position="587"/>
    </location>
</feature>
<feature type="transmembrane region" description="Helical" evidence="6">
    <location>
        <begin position="133"/>
        <end position="152"/>
    </location>
</feature>
<dbReference type="VEuPathDB" id="FungiDB:CDV56_106030"/>
<feature type="transmembrane region" description="Helical" evidence="6">
    <location>
        <begin position="523"/>
        <end position="548"/>
    </location>
</feature>
<dbReference type="InterPro" id="IPR020846">
    <property type="entry name" value="MFS_dom"/>
</dbReference>
<evidence type="ECO:0000256" key="3">
    <source>
        <dbReference type="ARBA" id="ARBA00022989"/>
    </source>
</evidence>
<dbReference type="Pfam" id="PF00083">
    <property type="entry name" value="Sugar_tr"/>
    <property type="match status" value="2"/>
</dbReference>
<dbReference type="EMBL" id="NKHU02000183">
    <property type="protein sequence ID" value="RHZ49191.1"/>
    <property type="molecule type" value="Genomic_DNA"/>
</dbReference>
<dbReference type="GO" id="GO:0022857">
    <property type="term" value="F:transmembrane transporter activity"/>
    <property type="evidence" value="ECO:0007669"/>
    <property type="project" value="InterPro"/>
</dbReference>
<accession>A0A397GE07</accession>
<feature type="transmembrane region" description="Helical" evidence="6">
    <location>
        <begin position="412"/>
        <end position="434"/>
    </location>
</feature>
<gene>
    <name evidence="8" type="ORF">CDV56_106030</name>
</gene>
<protein>
    <recommendedName>
        <fullName evidence="7">Major facilitator superfamily (MFS) profile domain-containing protein</fullName>
    </recommendedName>
</protein>
<dbReference type="PANTHER" id="PTHR24064">
    <property type="entry name" value="SOLUTE CARRIER FAMILY 22 MEMBER"/>
    <property type="match status" value="1"/>
</dbReference>
<comment type="subcellular location">
    <subcellularLocation>
        <location evidence="1">Membrane</location>
        <topology evidence="1">Multi-pass membrane protein</topology>
    </subcellularLocation>
</comment>
<name>A0A397GE07_ASPTH</name>
<feature type="transmembrane region" description="Helical" evidence="6">
    <location>
        <begin position="51"/>
        <end position="70"/>
    </location>
</feature>
<keyword evidence="4 6" id="KW-0472">Membrane</keyword>
<dbReference type="STRING" id="41047.A0A397GE07"/>
<sequence>MEGISGLPAPYSEDPWIQKLRRATVVNRKKQPAQRHAYIIGRLESARRREWMWIVVVAGVGFFTDAYSIFSANMVLPMINIVYWNHSNWAESNAVPHNYEVALSIVTLGGALLGQIAFGVAADVWGRSKMYGMELVILIFATLGLALASSGAENSMSAITLFLFWRFLLGFGLGGDYPLSAVICSEFAPTRLRGRLLATVFFCQSLGQLAAQLVALIAVAGFQNHLPTDPDTTTCAGSCIRSLDTIWRLLVGLGAVPAFVALWFRLTIIESPRYTAEVKDSVQAANDVSQFYQRVSLDSASINSIEAPSLQPSGSFRLSPTQSANQPQDRPASAASFAEQDGTSPLTIWKDFKLFLGQKNNLKKLAATSLCWFCLDLPFYGLGLMSPRITRTIWFGSQLPQTSLYQLLFQTAYQSIVVVSSGAIVGNLLSILAIDKLGRRNIQLNGFFWLFLLNVVIGAAFQHLVGHDDPSALVVLYILCQIFFNFGPNTTTYMVGLLVLTFRKKEADRQLPAELFPTRFRCTCHGIAAACGKLGSVIAQCFLAYVNFGNGTDYTNVPDWLGYALLCLSFFMLMGLLITYFFIPDVRDKDGRIKSLEELTDGMMPDAGFSRAVTNGYAARGSSPEMTQVDGDSVAV</sequence>
<dbReference type="GO" id="GO:0016020">
    <property type="term" value="C:membrane"/>
    <property type="evidence" value="ECO:0007669"/>
    <property type="project" value="UniProtKB-SubCell"/>
</dbReference>
<keyword evidence="3 6" id="KW-1133">Transmembrane helix</keyword>
<dbReference type="PROSITE" id="PS00216">
    <property type="entry name" value="SUGAR_TRANSPORT_1"/>
    <property type="match status" value="1"/>
</dbReference>
<dbReference type="Gene3D" id="1.20.1250.20">
    <property type="entry name" value="MFS general substrate transporter like domains"/>
    <property type="match status" value="2"/>
</dbReference>
<keyword evidence="2 6" id="KW-0812">Transmembrane</keyword>
<evidence type="ECO:0000313" key="8">
    <source>
        <dbReference type="EMBL" id="RHZ49191.1"/>
    </source>
</evidence>
<evidence type="ECO:0000259" key="7">
    <source>
        <dbReference type="PROSITE" id="PS50850"/>
    </source>
</evidence>
<feature type="transmembrane region" description="Helical" evidence="6">
    <location>
        <begin position="471"/>
        <end position="502"/>
    </location>
</feature>
<dbReference type="Proteomes" id="UP000215305">
    <property type="component" value="Unassembled WGS sequence"/>
</dbReference>
<dbReference type="InterPro" id="IPR036259">
    <property type="entry name" value="MFS_trans_sf"/>
</dbReference>
<feature type="transmembrane region" description="Helical" evidence="6">
    <location>
        <begin position="365"/>
        <end position="385"/>
    </location>
</feature>
<dbReference type="RefSeq" id="XP_026612261.1">
    <property type="nucleotide sequence ID" value="XM_026759649.1"/>
</dbReference>
<proteinExistence type="predicted"/>
<dbReference type="PROSITE" id="PS50850">
    <property type="entry name" value="MFS"/>
    <property type="match status" value="1"/>
</dbReference>
<feature type="transmembrane region" description="Helical" evidence="6">
    <location>
        <begin position="196"/>
        <end position="222"/>
    </location>
</feature>
<dbReference type="OrthoDB" id="433512at2759"/>
<feature type="transmembrane region" description="Helical" evidence="6">
    <location>
        <begin position="164"/>
        <end position="184"/>
    </location>
</feature>
<feature type="transmembrane region" description="Helical" evidence="6">
    <location>
        <begin position="246"/>
        <end position="264"/>
    </location>
</feature>
<evidence type="ECO:0000313" key="9">
    <source>
        <dbReference type="Proteomes" id="UP000215305"/>
    </source>
</evidence>
<evidence type="ECO:0000256" key="2">
    <source>
        <dbReference type="ARBA" id="ARBA00022692"/>
    </source>
</evidence>
<dbReference type="GeneID" id="38128004"/>
<evidence type="ECO:0000256" key="6">
    <source>
        <dbReference type="SAM" id="Phobius"/>
    </source>
</evidence>
<dbReference type="InterPro" id="IPR005828">
    <property type="entry name" value="MFS_sugar_transport-like"/>
</dbReference>
<dbReference type="InterPro" id="IPR005829">
    <property type="entry name" value="Sugar_transporter_CS"/>
</dbReference>
<dbReference type="SUPFAM" id="SSF103473">
    <property type="entry name" value="MFS general substrate transporter"/>
    <property type="match status" value="1"/>
</dbReference>
<evidence type="ECO:0000256" key="1">
    <source>
        <dbReference type="ARBA" id="ARBA00004141"/>
    </source>
</evidence>
<evidence type="ECO:0000256" key="4">
    <source>
        <dbReference type="ARBA" id="ARBA00023136"/>
    </source>
</evidence>
<comment type="caution">
    <text evidence="8">The sequence shown here is derived from an EMBL/GenBank/DDBJ whole genome shotgun (WGS) entry which is preliminary data.</text>
</comment>
<feature type="compositionally biased region" description="Polar residues" evidence="5">
    <location>
        <begin position="311"/>
        <end position="328"/>
    </location>
</feature>
<feature type="transmembrane region" description="Helical" evidence="6">
    <location>
        <begin position="560"/>
        <end position="583"/>
    </location>
</feature>